<dbReference type="Gene3D" id="1.10.10.10">
    <property type="entry name" value="Winged helix-like DNA-binding domain superfamily/Winged helix DNA-binding domain"/>
    <property type="match status" value="1"/>
</dbReference>
<dbReference type="InterPro" id="IPR036388">
    <property type="entry name" value="WH-like_DNA-bd_sf"/>
</dbReference>
<dbReference type="InterPro" id="IPR014284">
    <property type="entry name" value="RNA_pol_sigma-70_dom"/>
</dbReference>
<keyword evidence="4" id="KW-0238">DNA-binding</keyword>
<evidence type="ECO:0000256" key="5">
    <source>
        <dbReference type="ARBA" id="ARBA00023163"/>
    </source>
</evidence>
<dbReference type="CDD" id="cd06171">
    <property type="entry name" value="Sigma70_r4"/>
    <property type="match status" value="1"/>
</dbReference>
<organism evidence="8 9">
    <name type="scientific">Falsibacillus pallidus</name>
    <dbReference type="NCBI Taxonomy" id="493781"/>
    <lineage>
        <taxon>Bacteria</taxon>
        <taxon>Bacillati</taxon>
        <taxon>Bacillota</taxon>
        <taxon>Bacilli</taxon>
        <taxon>Bacillales</taxon>
        <taxon>Bacillaceae</taxon>
        <taxon>Falsibacillus</taxon>
    </lineage>
</organism>
<sequence length="179" mass="20664">MSERAEEWMYAYQSGDTEALAHLYESFRKPLYCFVFRYTRDEQLSIDIVQDVFVKIQSSRHGFDLSKGKVKSYLFQIAYNHMVTKLNRRKKWRTLLPFLAPPPVESIQQDDRMAVQAAVAELPEIQRAVVLLFYYHDLSQGEIAQILGVPKGTVKSRLHSAIQLLKKELGDFGYGAESI</sequence>
<keyword evidence="5" id="KW-0804">Transcription</keyword>
<name>A0A370G7C1_9BACI</name>
<evidence type="ECO:0000256" key="3">
    <source>
        <dbReference type="ARBA" id="ARBA00023082"/>
    </source>
</evidence>
<dbReference type="InterPro" id="IPR013324">
    <property type="entry name" value="RNA_pol_sigma_r3/r4-like"/>
</dbReference>
<evidence type="ECO:0000313" key="9">
    <source>
        <dbReference type="Proteomes" id="UP000255326"/>
    </source>
</evidence>
<dbReference type="Pfam" id="PF08281">
    <property type="entry name" value="Sigma70_r4_2"/>
    <property type="match status" value="1"/>
</dbReference>
<reference evidence="8 9" key="1">
    <citation type="submission" date="2018-07" db="EMBL/GenBank/DDBJ databases">
        <title>Genomic Encyclopedia of Type Strains, Phase IV (KMG-IV): sequencing the most valuable type-strain genomes for metagenomic binning, comparative biology and taxonomic classification.</title>
        <authorList>
            <person name="Goeker M."/>
        </authorList>
    </citation>
    <scope>NUCLEOTIDE SEQUENCE [LARGE SCALE GENOMIC DNA]</scope>
    <source>
        <strain evidence="8 9">DSM 25281</strain>
    </source>
</reference>
<dbReference type="InterPro" id="IPR013325">
    <property type="entry name" value="RNA_pol_sigma_r2"/>
</dbReference>
<dbReference type="GO" id="GO:0006352">
    <property type="term" value="P:DNA-templated transcription initiation"/>
    <property type="evidence" value="ECO:0007669"/>
    <property type="project" value="InterPro"/>
</dbReference>
<feature type="domain" description="RNA polymerase sigma-70 region 2" evidence="6">
    <location>
        <begin position="23"/>
        <end position="90"/>
    </location>
</feature>
<keyword evidence="3" id="KW-0731">Sigma factor</keyword>
<dbReference type="AlphaFoldDB" id="A0A370G7C1"/>
<keyword evidence="9" id="KW-1185">Reference proteome</keyword>
<dbReference type="NCBIfam" id="TIGR02937">
    <property type="entry name" value="sigma70-ECF"/>
    <property type="match status" value="1"/>
</dbReference>
<dbReference type="PANTHER" id="PTHR43133">
    <property type="entry name" value="RNA POLYMERASE ECF-TYPE SIGMA FACTO"/>
    <property type="match status" value="1"/>
</dbReference>
<dbReference type="PANTHER" id="PTHR43133:SF8">
    <property type="entry name" value="RNA POLYMERASE SIGMA FACTOR HI_1459-RELATED"/>
    <property type="match status" value="1"/>
</dbReference>
<gene>
    <name evidence="8" type="ORF">DFR59_1157</name>
</gene>
<comment type="similarity">
    <text evidence="1">Belongs to the sigma-70 factor family. ECF subfamily.</text>
</comment>
<evidence type="ECO:0000256" key="1">
    <source>
        <dbReference type="ARBA" id="ARBA00010641"/>
    </source>
</evidence>
<dbReference type="SUPFAM" id="SSF88946">
    <property type="entry name" value="Sigma2 domain of RNA polymerase sigma factors"/>
    <property type="match status" value="1"/>
</dbReference>
<dbReference type="GO" id="GO:0003677">
    <property type="term" value="F:DNA binding"/>
    <property type="evidence" value="ECO:0007669"/>
    <property type="project" value="UniProtKB-KW"/>
</dbReference>
<protein>
    <submittedName>
        <fullName evidence="8">RNA polymerase ECF family sigma subunit</fullName>
    </submittedName>
</protein>
<dbReference type="Pfam" id="PF04542">
    <property type="entry name" value="Sigma70_r2"/>
    <property type="match status" value="1"/>
</dbReference>
<evidence type="ECO:0000256" key="4">
    <source>
        <dbReference type="ARBA" id="ARBA00023125"/>
    </source>
</evidence>
<evidence type="ECO:0000256" key="2">
    <source>
        <dbReference type="ARBA" id="ARBA00023015"/>
    </source>
</evidence>
<dbReference type="InterPro" id="IPR007627">
    <property type="entry name" value="RNA_pol_sigma70_r2"/>
</dbReference>
<evidence type="ECO:0000313" key="8">
    <source>
        <dbReference type="EMBL" id="RDI39100.1"/>
    </source>
</evidence>
<comment type="caution">
    <text evidence="8">The sequence shown here is derived from an EMBL/GenBank/DDBJ whole genome shotgun (WGS) entry which is preliminary data.</text>
</comment>
<proteinExistence type="inferred from homology"/>
<evidence type="ECO:0000259" key="7">
    <source>
        <dbReference type="Pfam" id="PF08281"/>
    </source>
</evidence>
<dbReference type="SUPFAM" id="SSF88659">
    <property type="entry name" value="Sigma3 and sigma4 domains of RNA polymerase sigma factors"/>
    <property type="match status" value="1"/>
</dbReference>
<evidence type="ECO:0000259" key="6">
    <source>
        <dbReference type="Pfam" id="PF04542"/>
    </source>
</evidence>
<feature type="domain" description="RNA polymerase sigma factor 70 region 4 type 2" evidence="7">
    <location>
        <begin position="113"/>
        <end position="163"/>
    </location>
</feature>
<dbReference type="Gene3D" id="1.10.1740.10">
    <property type="match status" value="1"/>
</dbReference>
<dbReference type="InterPro" id="IPR013249">
    <property type="entry name" value="RNA_pol_sigma70_r4_t2"/>
</dbReference>
<accession>A0A370G7C1</accession>
<dbReference type="GO" id="GO:0016987">
    <property type="term" value="F:sigma factor activity"/>
    <property type="evidence" value="ECO:0007669"/>
    <property type="project" value="UniProtKB-KW"/>
</dbReference>
<keyword evidence="2" id="KW-0805">Transcription regulation</keyword>
<dbReference type="EMBL" id="QQAY01000015">
    <property type="protein sequence ID" value="RDI39100.1"/>
    <property type="molecule type" value="Genomic_DNA"/>
</dbReference>
<dbReference type="InterPro" id="IPR039425">
    <property type="entry name" value="RNA_pol_sigma-70-like"/>
</dbReference>
<dbReference type="Proteomes" id="UP000255326">
    <property type="component" value="Unassembled WGS sequence"/>
</dbReference>